<dbReference type="RefSeq" id="WP_192288440.1">
    <property type="nucleotide sequence ID" value="NZ_JAYFUH010000249.1"/>
</dbReference>
<protein>
    <submittedName>
        <fullName evidence="2">DUF456 domain-containing protein</fullName>
    </submittedName>
</protein>
<reference evidence="2 3" key="1">
    <citation type="submission" date="2023-12" db="EMBL/GenBank/DDBJ databases">
        <title>Stenotrophomonas guangdongensis sp. nov., isolated from wilted pepper plants (Capsicum annuum).</title>
        <authorList>
            <person name="Qiu M."/>
            <person name="Li Y."/>
            <person name="Liu Q."/>
            <person name="Zhang X."/>
            <person name="Huang Y."/>
            <person name="Guo R."/>
            <person name="Hu M."/>
            <person name="Zhou J."/>
            <person name="Zhou X."/>
        </authorList>
    </citation>
    <scope>NUCLEOTIDE SEQUENCE [LARGE SCALE GENOMIC DNA]</scope>
    <source>
        <strain evidence="2 3">MH1</strain>
    </source>
</reference>
<feature type="transmembrane region" description="Helical" evidence="1">
    <location>
        <begin position="134"/>
        <end position="161"/>
    </location>
</feature>
<proteinExistence type="predicted"/>
<feature type="transmembrane region" description="Helical" evidence="1">
    <location>
        <begin position="6"/>
        <end position="39"/>
    </location>
</feature>
<organism evidence="2 3">
    <name type="scientific">Stenotrophomonas capsici</name>
    <dbReference type="NCBI Taxonomy" id="3110230"/>
    <lineage>
        <taxon>Bacteria</taxon>
        <taxon>Pseudomonadati</taxon>
        <taxon>Pseudomonadota</taxon>
        <taxon>Gammaproteobacteria</taxon>
        <taxon>Lysobacterales</taxon>
        <taxon>Lysobacteraceae</taxon>
        <taxon>Stenotrophomonas</taxon>
    </lineage>
</organism>
<evidence type="ECO:0000256" key="1">
    <source>
        <dbReference type="SAM" id="Phobius"/>
    </source>
</evidence>
<evidence type="ECO:0000313" key="3">
    <source>
        <dbReference type="Proteomes" id="UP001301653"/>
    </source>
</evidence>
<dbReference type="Pfam" id="PF04306">
    <property type="entry name" value="DUF456"/>
    <property type="match status" value="1"/>
</dbReference>
<sequence>MDYSFIFYTVAALLVLTGIAGIILPALPGVPLVFVGLLVAAWTEGFERVGWITLVVLGVLTVISIIIDVISTVIGAKKVGASRLALVGSAVGTVAGLFFMPIGLFVGPFLGALGGEYLHGRKLGQATKVGLGTWLGIVLGVAFKLGLAMTMVAVFAVAWFVN</sequence>
<accession>A0ABU5V7M5</accession>
<keyword evidence="1" id="KW-0812">Transmembrane</keyword>
<feature type="transmembrane region" description="Helical" evidence="1">
    <location>
        <begin position="51"/>
        <end position="74"/>
    </location>
</feature>
<evidence type="ECO:0000313" key="2">
    <source>
        <dbReference type="EMBL" id="MEA5669334.1"/>
    </source>
</evidence>
<dbReference type="PANTHER" id="PTHR39165">
    <property type="entry name" value="IG HYPOTHETICAL 17883"/>
    <property type="match status" value="1"/>
</dbReference>
<feature type="transmembrane region" description="Helical" evidence="1">
    <location>
        <begin position="86"/>
        <end position="113"/>
    </location>
</feature>
<gene>
    <name evidence="2" type="ORF">VA603_17505</name>
</gene>
<dbReference type="EMBL" id="JAYFUH010000249">
    <property type="protein sequence ID" value="MEA5669334.1"/>
    <property type="molecule type" value="Genomic_DNA"/>
</dbReference>
<keyword evidence="1" id="KW-1133">Transmembrane helix</keyword>
<name>A0ABU5V7M5_9GAMM</name>
<dbReference type="PANTHER" id="PTHR39165:SF1">
    <property type="entry name" value="DUF456 DOMAIN-CONTAINING PROTEIN"/>
    <property type="match status" value="1"/>
</dbReference>
<comment type="caution">
    <text evidence="2">The sequence shown here is derived from an EMBL/GenBank/DDBJ whole genome shotgun (WGS) entry which is preliminary data.</text>
</comment>
<dbReference type="InterPro" id="IPR007403">
    <property type="entry name" value="DUF456"/>
</dbReference>
<dbReference type="Proteomes" id="UP001301653">
    <property type="component" value="Unassembled WGS sequence"/>
</dbReference>
<keyword evidence="3" id="KW-1185">Reference proteome</keyword>
<keyword evidence="1" id="KW-0472">Membrane</keyword>